<evidence type="ECO:0008006" key="3">
    <source>
        <dbReference type="Google" id="ProtNLM"/>
    </source>
</evidence>
<dbReference type="AlphaFoldDB" id="A0A841JN85"/>
<protein>
    <recommendedName>
        <fullName evidence="3">Extradiol ring-cleavage dioxygenase LigAB LigA subunit domain-containing protein</fullName>
    </recommendedName>
</protein>
<accession>A0A841JN85</accession>
<reference evidence="1 2" key="1">
    <citation type="submission" date="2020-08" db="EMBL/GenBank/DDBJ databases">
        <title>Genomic Encyclopedia of Type Strains, Phase IV (KMG-IV): sequencing the most valuable type-strain genomes for metagenomic binning, comparative biology and taxonomic classification.</title>
        <authorList>
            <person name="Goeker M."/>
        </authorList>
    </citation>
    <scope>NUCLEOTIDE SEQUENCE [LARGE SCALE GENOMIC DNA]</scope>
    <source>
        <strain evidence="1 2">DSM 103733</strain>
    </source>
</reference>
<dbReference type="OrthoDB" id="9923229at2"/>
<evidence type="ECO:0000313" key="1">
    <source>
        <dbReference type="EMBL" id="MBB6142816.1"/>
    </source>
</evidence>
<dbReference type="NCBIfam" id="NF038399">
    <property type="entry name" value="NH_RiPP_Os17"/>
    <property type="match status" value="1"/>
</dbReference>
<sequence length="79" mass="8810">MFTDKGKGNAGMQKFDILYQKVLSDPHFRQELVLRPEQALKSIGIDPTPEVLQLLKNIETAVTALEEDLQGPAQTVMLT</sequence>
<dbReference type="EMBL" id="JACHEK010000001">
    <property type="protein sequence ID" value="MBB6142816.1"/>
    <property type="molecule type" value="Genomic_DNA"/>
</dbReference>
<dbReference type="Proteomes" id="UP000538666">
    <property type="component" value="Unassembled WGS sequence"/>
</dbReference>
<evidence type="ECO:0000313" key="2">
    <source>
        <dbReference type="Proteomes" id="UP000538666"/>
    </source>
</evidence>
<name>A0A841JN85_9BACT</name>
<gene>
    <name evidence="1" type="ORF">HNQ77_000754</name>
</gene>
<comment type="caution">
    <text evidence="1">The sequence shown here is derived from an EMBL/GenBank/DDBJ whole genome shotgun (WGS) entry which is preliminary data.</text>
</comment>
<proteinExistence type="predicted"/>
<keyword evidence="2" id="KW-1185">Reference proteome</keyword>
<organism evidence="1 2">
    <name type="scientific">Silvibacterium bohemicum</name>
    <dbReference type="NCBI Taxonomy" id="1577686"/>
    <lineage>
        <taxon>Bacteria</taxon>
        <taxon>Pseudomonadati</taxon>
        <taxon>Acidobacteriota</taxon>
        <taxon>Terriglobia</taxon>
        <taxon>Terriglobales</taxon>
        <taxon>Acidobacteriaceae</taxon>
        <taxon>Silvibacterium</taxon>
    </lineage>
</organism>